<accession>A0A0K0DUY2</accession>
<proteinExistence type="predicted"/>
<protein>
    <submittedName>
        <fullName evidence="4">Corticotropin-releasing factor domain-containing protein</fullName>
    </submittedName>
</protein>
<evidence type="ECO:0000256" key="1">
    <source>
        <dbReference type="SAM" id="SignalP"/>
    </source>
</evidence>
<dbReference type="WBParaSite" id="TCONS_00005927.p1">
    <property type="protein sequence ID" value="TCONS_00005927.p1"/>
    <property type="gene ID" value="XLOC_004135"/>
</dbReference>
<feature type="signal peptide" evidence="1">
    <location>
        <begin position="1"/>
        <end position="16"/>
    </location>
</feature>
<dbReference type="AlphaFoldDB" id="A0A0K0DUY2"/>
<organism evidence="3">
    <name type="scientific">Strongyloides stercoralis</name>
    <name type="common">Threadworm</name>
    <dbReference type="NCBI Taxonomy" id="6248"/>
    <lineage>
        <taxon>Eukaryota</taxon>
        <taxon>Metazoa</taxon>
        <taxon>Ecdysozoa</taxon>
        <taxon>Nematoda</taxon>
        <taxon>Chromadorea</taxon>
        <taxon>Rhabditida</taxon>
        <taxon>Tylenchina</taxon>
        <taxon>Panagrolaimomorpha</taxon>
        <taxon>Strongyloidoidea</taxon>
        <taxon>Strongyloididae</taxon>
        <taxon>Strongyloides</taxon>
    </lineage>
</organism>
<feature type="chain" id="PRO_5005327094" evidence="1">
    <location>
        <begin position="17"/>
        <end position="241"/>
    </location>
</feature>
<evidence type="ECO:0000313" key="3">
    <source>
        <dbReference type="WBParaSite" id="SSTP_0000104900.1"/>
    </source>
</evidence>
<name>A0A0K0DUY2_STRER</name>
<dbReference type="Proteomes" id="UP000035681">
    <property type="component" value="Unplaced"/>
</dbReference>
<dbReference type="WBParaSite" id="SSTP_0000104900.1">
    <property type="protein sequence ID" value="SSTP_0000104900.1"/>
    <property type="gene ID" value="SSTP_0000104900"/>
</dbReference>
<reference evidence="3" key="1">
    <citation type="submission" date="2015-08" db="UniProtKB">
        <authorList>
            <consortium name="WormBaseParasite"/>
        </authorList>
    </citation>
    <scope>IDENTIFICATION</scope>
</reference>
<evidence type="ECO:0000313" key="2">
    <source>
        <dbReference type="Proteomes" id="UP000035681"/>
    </source>
</evidence>
<keyword evidence="1" id="KW-0732">Signal</keyword>
<evidence type="ECO:0000313" key="4">
    <source>
        <dbReference type="WBParaSite" id="TCONS_00005927.p1"/>
    </source>
</evidence>
<sequence length="241" mass="27668">MSRCLIILTLIKLVLSNESTMFDFASITPSRLTPFDIEAYTKAAVIRQNQENAFIAHMSTLAAARRASIARDPVKNGTKPGTNYPKEDVHGIPELLQRFLIQREKDHLAQIQSIMFQGQSRGILGEDERFRGNDRSNQMIERFLNQNNRRNNIYQKNELNSGAFNSFPVFNREFSRERSPITVTSAIIDSPNKEETHLKRLSMPKKINEDSMNETMPLTSFDQIPMEMKEDKIEQSSQISN</sequence>
<keyword evidence="2" id="KW-1185">Reference proteome</keyword>